<feature type="compositionally biased region" description="Basic and acidic residues" evidence="1">
    <location>
        <begin position="11"/>
        <end position="25"/>
    </location>
</feature>
<evidence type="ECO:0000313" key="3">
    <source>
        <dbReference type="Proteomes" id="UP000298030"/>
    </source>
</evidence>
<dbReference type="Proteomes" id="UP000298030">
    <property type="component" value="Unassembled WGS sequence"/>
</dbReference>
<evidence type="ECO:0000256" key="1">
    <source>
        <dbReference type="SAM" id="MobiDB-lite"/>
    </source>
</evidence>
<evidence type="ECO:0000313" key="2">
    <source>
        <dbReference type="EMBL" id="TEB23232.1"/>
    </source>
</evidence>
<proteinExistence type="predicted"/>
<reference evidence="2 3" key="1">
    <citation type="journal article" date="2019" name="Nat. Ecol. Evol.">
        <title>Megaphylogeny resolves global patterns of mushroom evolution.</title>
        <authorList>
            <person name="Varga T."/>
            <person name="Krizsan K."/>
            <person name="Foldi C."/>
            <person name="Dima B."/>
            <person name="Sanchez-Garcia M."/>
            <person name="Sanchez-Ramirez S."/>
            <person name="Szollosi G.J."/>
            <person name="Szarkandi J.G."/>
            <person name="Papp V."/>
            <person name="Albert L."/>
            <person name="Andreopoulos W."/>
            <person name="Angelini C."/>
            <person name="Antonin V."/>
            <person name="Barry K.W."/>
            <person name="Bougher N.L."/>
            <person name="Buchanan P."/>
            <person name="Buyck B."/>
            <person name="Bense V."/>
            <person name="Catcheside P."/>
            <person name="Chovatia M."/>
            <person name="Cooper J."/>
            <person name="Damon W."/>
            <person name="Desjardin D."/>
            <person name="Finy P."/>
            <person name="Geml J."/>
            <person name="Haridas S."/>
            <person name="Hughes K."/>
            <person name="Justo A."/>
            <person name="Karasinski D."/>
            <person name="Kautmanova I."/>
            <person name="Kiss B."/>
            <person name="Kocsube S."/>
            <person name="Kotiranta H."/>
            <person name="LaButti K.M."/>
            <person name="Lechner B.E."/>
            <person name="Liimatainen K."/>
            <person name="Lipzen A."/>
            <person name="Lukacs Z."/>
            <person name="Mihaltcheva S."/>
            <person name="Morgado L.N."/>
            <person name="Niskanen T."/>
            <person name="Noordeloos M.E."/>
            <person name="Ohm R.A."/>
            <person name="Ortiz-Santana B."/>
            <person name="Ovrebo C."/>
            <person name="Racz N."/>
            <person name="Riley R."/>
            <person name="Savchenko A."/>
            <person name="Shiryaev A."/>
            <person name="Soop K."/>
            <person name="Spirin V."/>
            <person name="Szebenyi C."/>
            <person name="Tomsovsky M."/>
            <person name="Tulloss R.E."/>
            <person name="Uehling J."/>
            <person name="Grigoriev I.V."/>
            <person name="Vagvolgyi C."/>
            <person name="Papp T."/>
            <person name="Martin F.M."/>
            <person name="Miettinen O."/>
            <person name="Hibbett D.S."/>
            <person name="Nagy L.G."/>
        </authorList>
    </citation>
    <scope>NUCLEOTIDE SEQUENCE [LARGE SCALE GENOMIC DNA]</scope>
    <source>
        <strain evidence="2 3">FP101781</strain>
    </source>
</reference>
<protein>
    <submittedName>
        <fullName evidence="2">Uncharacterized protein</fullName>
    </submittedName>
</protein>
<dbReference type="EMBL" id="QPFP01000080">
    <property type="protein sequence ID" value="TEB23232.1"/>
    <property type="molecule type" value="Genomic_DNA"/>
</dbReference>
<organism evidence="2 3">
    <name type="scientific">Coprinellus micaceus</name>
    <name type="common">Glistening ink-cap mushroom</name>
    <name type="synonym">Coprinus micaceus</name>
    <dbReference type="NCBI Taxonomy" id="71717"/>
    <lineage>
        <taxon>Eukaryota</taxon>
        <taxon>Fungi</taxon>
        <taxon>Dikarya</taxon>
        <taxon>Basidiomycota</taxon>
        <taxon>Agaricomycotina</taxon>
        <taxon>Agaricomycetes</taxon>
        <taxon>Agaricomycetidae</taxon>
        <taxon>Agaricales</taxon>
        <taxon>Agaricineae</taxon>
        <taxon>Psathyrellaceae</taxon>
        <taxon>Coprinellus</taxon>
    </lineage>
</organism>
<dbReference type="OrthoDB" id="3160134at2759"/>
<dbReference type="InterPro" id="IPR046521">
    <property type="entry name" value="DUF6698"/>
</dbReference>
<comment type="caution">
    <text evidence="2">The sequence shown here is derived from an EMBL/GenBank/DDBJ whole genome shotgun (WGS) entry which is preliminary data.</text>
</comment>
<sequence>MLHNSGNGQLGDRENERPLSGRQGDKGTGSGVLGRRNRNEGDEEEDNLSLGPRKRPSRQDPLVHYGRHFGRSIHVFCKPFPLITEGLGRTLQLQAGFVGGLEEFSEQERMEHQIFLKLMKLCPGLESRIQKVSEQELHYITDLLNKGSSSARSADTRALKSAVIDWITPPGGALSLPLSRNVKTDWGFFHYTTGRLLCPATLDWSDEDTRKGLRNGDIAVSGDSWPIFLYNDHVFNPENPWEGLLQGKLLVTAFKCIFTSPSSAEKEPRATRSGNAKLHGMKTVTVASIAYVSTLVRFALNSSAIFSRNDKSTDSERFYRSIMDFLESPSECEEVEGLIRWWNMYAFLICDENRGLTDIYPDRFSRPIAILLASQMLVAQFRPSWTS</sequence>
<dbReference type="AlphaFoldDB" id="A0A4Y7SN76"/>
<feature type="region of interest" description="Disordered" evidence="1">
    <location>
        <begin position="1"/>
        <end position="63"/>
    </location>
</feature>
<name>A0A4Y7SN76_COPMI</name>
<keyword evidence="3" id="KW-1185">Reference proteome</keyword>
<gene>
    <name evidence="2" type="ORF">FA13DRAFT_1640163</name>
</gene>
<accession>A0A4Y7SN76</accession>
<dbReference type="Pfam" id="PF20414">
    <property type="entry name" value="DUF6698"/>
    <property type="match status" value="1"/>
</dbReference>